<dbReference type="EMBL" id="JARBJD010000121">
    <property type="protein sequence ID" value="KAK2951263.1"/>
    <property type="molecule type" value="Genomic_DNA"/>
</dbReference>
<evidence type="ECO:0000313" key="1">
    <source>
        <dbReference type="EMBL" id="KAK2951263.1"/>
    </source>
</evidence>
<reference evidence="1 2" key="1">
    <citation type="journal article" date="2022" name="bioRxiv">
        <title>Genomics of Preaxostyla Flagellates Illuminates Evolutionary Transitions and the Path Towards Mitochondrial Loss.</title>
        <authorList>
            <person name="Novak L.V.F."/>
            <person name="Treitli S.C."/>
            <person name="Pyrih J."/>
            <person name="Halakuc P."/>
            <person name="Pipaliya S.V."/>
            <person name="Vacek V."/>
            <person name="Brzon O."/>
            <person name="Soukal P."/>
            <person name="Eme L."/>
            <person name="Dacks J.B."/>
            <person name="Karnkowska A."/>
            <person name="Elias M."/>
            <person name="Hampl V."/>
        </authorList>
    </citation>
    <scope>NUCLEOTIDE SEQUENCE [LARGE SCALE GENOMIC DNA]</scope>
    <source>
        <strain evidence="1">NAU3</strain>
        <tissue evidence="1">Gut</tissue>
    </source>
</reference>
<evidence type="ECO:0000313" key="2">
    <source>
        <dbReference type="Proteomes" id="UP001281761"/>
    </source>
</evidence>
<name>A0ABQ9XFL3_9EUKA</name>
<keyword evidence="2" id="KW-1185">Reference proteome</keyword>
<organism evidence="1 2">
    <name type="scientific">Blattamonas nauphoetae</name>
    <dbReference type="NCBI Taxonomy" id="2049346"/>
    <lineage>
        <taxon>Eukaryota</taxon>
        <taxon>Metamonada</taxon>
        <taxon>Preaxostyla</taxon>
        <taxon>Oxymonadida</taxon>
        <taxon>Blattamonas</taxon>
    </lineage>
</organism>
<protein>
    <submittedName>
        <fullName evidence="1">Uncharacterized protein</fullName>
    </submittedName>
</protein>
<gene>
    <name evidence="1" type="ORF">BLNAU_13750</name>
</gene>
<sequence>MHFFHHFLFSVSHPAARTVEEDLDHVPISPFNMFLLQHPLDIILGWKETSEALTLNHQSKLADNYIDALYNLSLSPSSLDTISTAPSSYESLYEYLHERSERLHLCRWVKETAASHLKSPTNANQIERIGLKTGRDEVDTRDINDAEIGVIRVLIKLISNRQGLHLAIKHGIHIVVGFCLKKAVASPFDSSHTNSKARTNAGSIKQFLIQVCSTLFTFLLKTQHTTPLLHLNQSHRSSSSQDITPDELEFSAFTDSVSLLFIHPFIDTTNLIKNQKKQKHSTHGSRTTPD</sequence>
<accession>A0ABQ9XFL3</accession>
<dbReference type="Proteomes" id="UP001281761">
    <property type="component" value="Unassembled WGS sequence"/>
</dbReference>
<comment type="caution">
    <text evidence="1">The sequence shown here is derived from an EMBL/GenBank/DDBJ whole genome shotgun (WGS) entry which is preliminary data.</text>
</comment>
<proteinExistence type="predicted"/>